<evidence type="ECO:0000256" key="2">
    <source>
        <dbReference type="ARBA" id="ARBA00023242"/>
    </source>
</evidence>
<keyword evidence="2" id="KW-0539">Nucleus</keyword>
<dbReference type="InterPro" id="IPR001138">
    <property type="entry name" value="Zn2Cys6_DnaBD"/>
</dbReference>
<dbReference type="PROSITE" id="PS00463">
    <property type="entry name" value="ZN2_CY6_FUNGAL_1"/>
    <property type="match status" value="1"/>
</dbReference>
<dbReference type="GO" id="GO:0003677">
    <property type="term" value="F:DNA binding"/>
    <property type="evidence" value="ECO:0007669"/>
    <property type="project" value="InterPro"/>
</dbReference>
<feature type="region of interest" description="Disordered" evidence="3">
    <location>
        <begin position="169"/>
        <end position="198"/>
    </location>
</feature>
<feature type="compositionally biased region" description="Basic and acidic residues" evidence="3">
    <location>
        <begin position="11"/>
        <end position="37"/>
    </location>
</feature>
<dbReference type="Pfam" id="PF00172">
    <property type="entry name" value="Zn_clus"/>
    <property type="match status" value="1"/>
</dbReference>
<evidence type="ECO:0000256" key="1">
    <source>
        <dbReference type="ARBA" id="ARBA00022723"/>
    </source>
</evidence>
<dbReference type="PROSITE" id="PS50048">
    <property type="entry name" value="ZN2_CY6_FUNGAL_2"/>
    <property type="match status" value="1"/>
</dbReference>
<proteinExistence type="predicted"/>
<evidence type="ECO:0000259" key="4">
    <source>
        <dbReference type="PROSITE" id="PS50048"/>
    </source>
</evidence>
<gene>
    <name evidence="5" type="ORF">HK097_003344</name>
</gene>
<dbReference type="Gene3D" id="4.10.240.10">
    <property type="entry name" value="Zn(2)-C6 fungal-type DNA-binding domain"/>
    <property type="match status" value="1"/>
</dbReference>
<name>A0AAD5S3R5_9FUNG</name>
<accession>A0AAD5S3R5</accession>
<dbReference type="InterPro" id="IPR007219">
    <property type="entry name" value="XnlR_reg_dom"/>
</dbReference>
<keyword evidence="6" id="KW-1185">Reference proteome</keyword>
<dbReference type="GO" id="GO:0000981">
    <property type="term" value="F:DNA-binding transcription factor activity, RNA polymerase II-specific"/>
    <property type="evidence" value="ECO:0007669"/>
    <property type="project" value="InterPro"/>
</dbReference>
<dbReference type="GO" id="GO:0008270">
    <property type="term" value="F:zinc ion binding"/>
    <property type="evidence" value="ECO:0007669"/>
    <property type="project" value="InterPro"/>
</dbReference>
<comment type="caution">
    <text evidence="5">The sequence shown here is derived from an EMBL/GenBank/DDBJ whole genome shotgun (WGS) entry which is preliminary data.</text>
</comment>
<dbReference type="SMART" id="SM00066">
    <property type="entry name" value="GAL4"/>
    <property type="match status" value="1"/>
</dbReference>
<feature type="non-terminal residue" evidence="5">
    <location>
        <position position="1"/>
    </location>
</feature>
<dbReference type="SUPFAM" id="SSF57701">
    <property type="entry name" value="Zn2/Cys6 DNA-binding domain"/>
    <property type="match status" value="1"/>
</dbReference>
<dbReference type="AlphaFoldDB" id="A0AAD5S3R5"/>
<feature type="region of interest" description="Disordered" evidence="3">
    <location>
        <begin position="1"/>
        <end position="61"/>
    </location>
</feature>
<evidence type="ECO:0000313" key="6">
    <source>
        <dbReference type="Proteomes" id="UP001212841"/>
    </source>
</evidence>
<dbReference type="InterPro" id="IPR036864">
    <property type="entry name" value="Zn2-C6_fun-type_DNA-bd_sf"/>
</dbReference>
<evidence type="ECO:0000256" key="3">
    <source>
        <dbReference type="SAM" id="MobiDB-lite"/>
    </source>
</evidence>
<dbReference type="Pfam" id="PF04082">
    <property type="entry name" value="Fungal_trans"/>
    <property type="match status" value="1"/>
</dbReference>
<feature type="region of interest" description="Disordered" evidence="3">
    <location>
        <begin position="649"/>
        <end position="673"/>
    </location>
</feature>
<dbReference type="CDD" id="cd00067">
    <property type="entry name" value="GAL4"/>
    <property type="match status" value="1"/>
</dbReference>
<feature type="domain" description="Zn(2)-C6 fungal-type" evidence="4">
    <location>
        <begin position="63"/>
        <end position="92"/>
    </location>
</feature>
<dbReference type="SMART" id="SM00906">
    <property type="entry name" value="Fungal_trans"/>
    <property type="match status" value="1"/>
</dbReference>
<dbReference type="PANTHER" id="PTHR46910:SF1">
    <property type="entry name" value="MISCELLANEOUS ZN(II)2CYS6 TRANSCRIPTION FACTOR (EUROFUNG)-RELATED"/>
    <property type="match status" value="1"/>
</dbReference>
<sequence length="740" mass="81538">MEEEEDYDSGSSHDEGESRYSGEPPRKRERRDSDGKVDQFSIAGDGSDNIRSSTPKRTRASRACDQCRKRRTKCSGKTPCDSCSALEIPCTYVPAEKKRGPLPQTQQVQAMEKRLRIVETLLNALLPEGASKALAIVEDAQARGTGSIEGLLASKGPILRETRRRSIDEQLRRDADRFSPQQTSISPKELAHAEASKPAESADQGFVIVRNRNVSFFGNTSTSNNADLLEDSPAFRDRVLTIPPNPKETPFRGIETIPCPLPLIEHLSQAYFHHVQPFLPMMDQQNYLHQLRNRSSHTSSFTFLVACVTSLMAQITQSLQSWGIAGMGDFRKSLVECVRGFVAYQLDNPSLQTVQGMIVLSLCSVMDEGVNSWTYVGIAIRMAQELGLHRNLDRFRYKLPVTPDIKAEMRRTWFCCYFWDRSNGIMIGRPLGISDGDWDTPAPEPVDVQTKNLLLHVGVAKVFGDICILANSADPDDRETLYGNAHARLLKFRSSLPEEYQLNRKPITVFGNFLHIGFHTATILLHRVVHGRFDATCSDSAHDILTSVDALPDPPTNPEEPYFSYHMIPYGLMTACSLFMNEVLVRRNFQSIAHVKRALFMMQKLGHASLMARKCFQLNDEILAAKGIDWRSGEVRMGGLPMRPPNFPGGDSTGGGIGGSSVGPGSAGGTTNPTAASLMAWRMITAGGPNPRDPGMAGGFGPHVPVTSLGNSPIQQPTPAFPAPHPGMPWIAGTNVDQYS</sequence>
<dbReference type="InterPro" id="IPR050987">
    <property type="entry name" value="AtrR-like"/>
</dbReference>
<feature type="compositionally biased region" description="Gly residues" evidence="3">
    <location>
        <begin position="651"/>
        <end position="668"/>
    </location>
</feature>
<dbReference type="CDD" id="cd12148">
    <property type="entry name" value="fungal_TF_MHR"/>
    <property type="match status" value="1"/>
</dbReference>
<evidence type="ECO:0000313" key="5">
    <source>
        <dbReference type="EMBL" id="KAJ3037880.1"/>
    </source>
</evidence>
<dbReference type="EMBL" id="JADGJD010001786">
    <property type="protein sequence ID" value="KAJ3037880.1"/>
    <property type="molecule type" value="Genomic_DNA"/>
</dbReference>
<reference evidence="5" key="1">
    <citation type="submission" date="2020-05" db="EMBL/GenBank/DDBJ databases">
        <title>Phylogenomic resolution of chytrid fungi.</title>
        <authorList>
            <person name="Stajich J.E."/>
            <person name="Amses K."/>
            <person name="Simmons R."/>
            <person name="Seto K."/>
            <person name="Myers J."/>
            <person name="Bonds A."/>
            <person name="Quandt C.A."/>
            <person name="Barry K."/>
            <person name="Liu P."/>
            <person name="Grigoriev I."/>
            <person name="Longcore J.E."/>
            <person name="James T.Y."/>
        </authorList>
    </citation>
    <scope>NUCLEOTIDE SEQUENCE</scope>
    <source>
        <strain evidence="5">JEL0318</strain>
    </source>
</reference>
<protein>
    <recommendedName>
        <fullName evidence="4">Zn(2)-C6 fungal-type domain-containing protein</fullName>
    </recommendedName>
</protein>
<dbReference type="GO" id="GO:0006351">
    <property type="term" value="P:DNA-templated transcription"/>
    <property type="evidence" value="ECO:0007669"/>
    <property type="project" value="InterPro"/>
</dbReference>
<dbReference type="PANTHER" id="PTHR46910">
    <property type="entry name" value="TRANSCRIPTION FACTOR PDR1"/>
    <property type="match status" value="1"/>
</dbReference>
<organism evidence="5 6">
    <name type="scientific">Rhizophlyctis rosea</name>
    <dbReference type="NCBI Taxonomy" id="64517"/>
    <lineage>
        <taxon>Eukaryota</taxon>
        <taxon>Fungi</taxon>
        <taxon>Fungi incertae sedis</taxon>
        <taxon>Chytridiomycota</taxon>
        <taxon>Chytridiomycota incertae sedis</taxon>
        <taxon>Chytridiomycetes</taxon>
        <taxon>Rhizophlyctidales</taxon>
        <taxon>Rhizophlyctidaceae</taxon>
        <taxon>Rhizophlyctis</taxon>
    </lineage>
</organism>
<dbReference type="Proteomes" id="UP001212841">
    <property type="component" value="Unassembled WGS sequence"/>
</dbReference>
<keyword evidence="1" id="KW-0479">Metal-binding</keyword>